<dbReference type="EMBL" id="JAUSTZ010000005">
    <property type="protein sequence ID" value="MDQ0226401.1"/>
    <property type="molecule type" value="Genomic_DNA"/>
</dbReference>
<accession>A0ABT9Z3H5</accession>
<evidence type="ECO:0000313" key="2">
    <source>
        <dbReference type="EMBL" id="MDQ0226401.1"/>
    </source>
</evidence>
<name>A0ABT9Z3H5_9BACI</name>
<protein>
    <submittedName>
        <fullName evidence="2">SAM-dependent methyltransferase</fullName>
    </submittedName>
</protein>
<evidence type="ECO:0000259" key="1">
    <source>
        <dbReference type="Pfam" id="PF13679"/>
    </source>
</evidence>
<dbReference type="Pfam" id="PF13679">
    <property type="entry name" value="Methyltransf_32"/>
    <property type="match status" value="1"/>
</dbReference>
<dbReference type="SUPFAM" id="SSF53335">
    <property type="entry name" value="S-adenosyl-L-methionine-dependent methyltransferases"/>
    <property type="match status" value="1"/>
</dbReference>
<dbReference type="InterPro" id="IPR025714">
    <property type="entry name" value="Methyltranfer_dom"/>
</dbReference>
<dbReference type="GO" id="GO:0032259">
    <property type="term" value="P:methylation"/>
    <property type="evidence" value="ECO:0007669"/>
    <property type="project" value="UniProtKB-KW"/>
</dbReference>
<reference evidence="2 3" key="1">
    <citation type="submission" date="2023-07" db="EMBL/GenBank/DDBJ databases">
        <title>Genomic Encyclopedia of Type Strains, Phase IV (KMG-IV): sequencing the most valuable type-strain genomes for metagenomic binning, comparative biology and taxonomic classification.</title>
        <authorList>
            <person name="Goeker M."/>
        </authorList>
    </citation>
    <scope>NUCLEOTIDE SEQUENCE [LARGE SCALE GENOMIC DNA]</scope>
    <source>
        <strain evidence="2 3">DSM 17723</strain>
    </source>
</reference>
<dbReference type="InterPro" id="IPR029063">
    <property type="entry name" value="SAM-dependent_MTases_sf"/>
</dbReference>
<comment type="caution">
    <text evidence="2">The sequence shown here is derived from an EMBL/GenBank/DDBJ whole genome shotgun (WGS) entry which is preliminary data.</text>
</comment>
<keyword evidence="3" id="KW-1185">Reference proteome</keyword>
<dbReference type="RefSeq" id="WP_174879632.1">
    <property type="nucleotide sequence ID" value="NZ_CADEPK010000033.1"/>
</dbReference>
<dbReference type="GO" id="GO:0008168">
    <property type="term" value="F:methyltransferase activity"/>
    <property type="evidence" value="ECO:0007669"/>
    <property type="project" value="UniProtKB-KW"/>
</dbReference>
<proteinExistence type="predicted"/>
<keyword evidence="2" id="KW-0489">Methyltransferase</keyword>
<gene>
    <name evidence="2" type="ORF">J2S02_002746</name>
</gene>
<dbReference type="Gene3D" id="3.40.50.150">
    <property type="entry name" value="Vaccinia Virus protein VP39"/>
    <property type="match status" value="1"/>
</dbReference>
<feature type="domain" description="Methyltransferase" evidence="1">
    <location>
        <begin position="36"/>
        <end position="96"/>
    </location>
</feature>
<evidence type="ECO:0000313" key="3">
    <source>
        <dbReference type="Proteomes" id="UP001232245"/>
    </source>
</evidence>
<sequence length="204" mass="24793">MKDNLYDKLLNIKTTKSQQGFHKSFHYHRYEATPYEALETLISQYTFHKHDKIVDFGCGKGRLNFFLHDQCQAAVTGIEMNEEYYQEALVNRDRYLKKHANQKDKIQFYCCLAEEYIMAPEDNRFYFFNPFSLQIFIKVIQNILKSVEVYKREVELILYYPSEDYVYYLENQTVFELKQEIRLKELYPQNENERFLIYQLVQKS</sequence>
<keyword evidence="2" id="KW-0808">Transferase</keyword>
<organism evidence="2 3">
    <name type="scientific">Metabacillus niabensis</name>
    <dbReference type="NCBI Taxonomy" id="324854"/>
    <lineage>
        <taxon>Bacteria</taxon>
        <taxon>Bacillati</taxon>
        <taxon>Bacillota</taxon>
        <taxon>Bacilli</taxon>
        <taxon>Bacillales</taxon>
        <taxon>Bacillaceae</taxon>
        <taxon>Metabacillus</taxon>
    </lineage>
</organism>
<dbReference type="CDD" id="cd02440">
    <property type="entry name" value="AdoMet_MTases"/>
    <property type="match status" value="1"/>
</dbReference>
<dbReference type="Proteomes" id="UP001232245">
    <property type="component" value="Unassembled WGS sequence"/>
</dbReference>